<name>A0A0H5Q2R5_9ZZZZ</name>
<evidence type="ECO:0000256" key="1">
    <source>
        <dbReference type="SAM" id="MobiDB-lite"/>
    </source>
</evidence>
<accession>A0A0H5Q2R5</accession>
<organism evidence="3">
    <name type="scientific">uncultured prokaryote</name>
    <dbReference type="NCBI Taxonomy" id="198431"/>
    <lineage>
        <taxon>unclassified sequences</taxon>
        <taxon>environmental samples</taxon>
    </lineage>
</organism>
<proteinExistence type="predicted"/>
<dbReference type="EMBL" id="LN853330">
    <property type="protein sequence ID" value="CRY95670.1"/>
    <property type="molecule type" value="Genomic_DNA"/>
</dbReference>
<feature type="region of interest" description="Disordered" evidence="1">
    <location>
        <begin position="67"/>
        <end position="115"/>
    </location>
</feature>
<protein>
    <recommendedName>
        <fullName evidence="2">Replication-associated protein ORF2/G2P domain-containing protein</fullName>
    </recommendedName>
</protein>
<evidence type="ECO:0000313" key="3">
    <source>
        <dbReference type="EMBL" id="CRY95670.1"/>
    </source>
</evidence>
<dbReference type="AlphaFoldDB" id="A0A0H5Q2R5"/>
<dbReference type="Pfam" id="PF23343">
    <property type="entry name" value="REP_ORF2-G2P"/>
    <property type="match status" value="1"/>
</dbReference>
<reference evidence="3" key="2">
    <citation type="submission" date="2015-07" db="EMBL/GenBank/DDBJ databases">
        <title>Plasmids, circular viruses and viroids from rat gut.</title>
        <authorList>
            <person name="Jorgensen T.J."/>
            <person name="Hansen M.A."/>
            <person name="Xu Z."/>
            <person name="Tabak M.A."/>
            <person name="Sorensen S.J."/>
            <person name="Hansen L.H."/>
        </authorList>
    </citation>
    <scope>NUCLEOTIDE SEQUENCE</scope>
    <source>
        <strain evidence="3">RGRH0713</strain>
    </source>
</reference>
<feature type="compositionally biased region" description="Pro residues" evidence="1">
    <location>
        <begin position="84"/>
        <end position="93"/>
    </location>
</feature>
<feature type="compositionally biased region" description="Basic and acidic residues" evidence="1">
    <location>
        <begin position="94"/>
        <end position="106"/>
    </location>
</feature>
<feature type="region of interest" description="Disordered" evidence="1">
    <location>
        <begin position="1"/>
        <end position="24"/>
    </location>
</feature>
<reference evidence="3" key="1">
    <citation type="submission" date="2015-06" db="EMBL/GenBank/DDBJ databases">
        <authorList>
            <person name="Joergensen T."/>
        </authorList>
    </citation>
    <scope>NUCLEOTIDE SEQUENCE</scope>
    <source>
        <strain evidence="3">RGRH0713</strain>
    </source>
</reference>
<dbReference type="InterPro" id="IPR056906">
    <property type="entry name" value="ORF2/G2P_dom"/>
</dbReference>
<evidence type="ECO:0000259" key="2">
    <source>
        <dbReference type="Pfam" id="PF23343"/>
    </source>
</evidence>
<feature type="domain" description="Replication-associated protein ORF2/G2P" evidence="2">
    <location>
        <begin position="181"/>
        <end position="302"/>
    </location>
</feature>
<sequence length="400" mass="45679">MTDQKKSPASQRRQAEGITGDIRDYTISVPVQLKRLRKKPDLVRFQGDYYTLDDLLSKLAGDALEAREGGCRGSTPYGDASPAPVEPQTPAKPGPHEEVQFSDRHPANSLPRQYTVDGQTGEMLIGVEVRAEGARLPCRSLETTQPRTPQNLTGPHKKTALALSWNVAGLCEKYGVERVGFLTLTFADHVVDAREASRRFNSLATHVLKSRYLDYIRVLERQKSGRIHYHLLVVLPDDIKTGFDFGAVDQGNYKSANNHLRREWSFWRKTAHLYRFGRTELMPVKGTSDALGQYVGKYIGKHIGQREERDKGVRLVSYSRGARIATSRFTPIDHYSWTEGWRPRVKTFVEQMNRSFLVQFPHRPPMRCLDDLNFYLGPRWSYHWRDHIMSLPPADLSVPF</sequence>